<evidence type="ECO:0000256" key="4">
    <source>
        <dbReference type="ARBA" id="ARBA00022692"/>
    </source>
</evidence>
<keyword evidence="6" id="KW-0547">Nucleotide-binding</keyword>
<dbReference type="PANTHER" id="PTHR43520:SF8">
    <property type="entry name" value="P-TYPE CU(+) TRANSPORTER"/>
    <property type="match status" value="1"/>
</dbReference>
<organism evidence="13">
    <name type="scientific">mine drainage metagenome</name>
    <dbReference type="NCBI Taxonomy" id="410659"/>
    <lineage>
        <taxon>unclassified sequences</taxon>
        <taxon>metagenomes</taxon>
        <taxon>ecological metagenomes</taxon>
    </lineage>
</organism>
<gene>
    <name evidence="13" type="ORF">B1B_19282</name>
</gene>
<dbReference type="InterPro" id="IPR018303">
    <property type="entry name" value="ATPase_P-typ_P_site"/>
</dbReference>
<dbReference type="InterPro" id="IPR001757">
    <property type="entry name" value="P_typ_ATPase"/>
</dbReference>
<feature type="transmembrane region" description="Helical" evidence="11">
    <location>
        <begin position="317"/>
        <end position="344"/>
    </location>
</feature>
<dbReference type="PROSITE" id="PS00154">
    <property type="entry name" value="ATPASE_E1_E2"/>
    <property type="match status" value="1"/>
</dbReference>
<dbReference type="GO" id="GO:0005507">
    <property type="term" value="F:copper ion binding"/>
    <property type="evidence" value="ECO:0007669"/>
    <property type="project" value="TreeGrafter"/>
</dbReference>
<evidence type="ECO:0000256" key="7">
    <source>
        <dbReference type="ARBA" id="ARBA00022840"/>
    </source>
</evidence>
<dbReference type="AlphaFoldDB" id="T0ZEA3"/>
<feature type="transmembrane region" description="Helical" evidence="11">
    <location>
        <begin position="289"/>
        <end position="311"/>
    </location>
</feature>
<dbReference type="GO" id="GO:0005886">
    <property type="term" value="C:plasma membrane"/>
    <property type="evidence" value="ECO:0007669"/>
    <property type="project" value="UniProtKB-SubCell"/>
</dbReference>
<evidence type="ECO:0000256" key="8">
    <source>
        <dbReference type="ARBA" id="ARBA00022967"/>
    </source>
</evidence>
<feature type="transmembrane region" description="Helical" evidence="11">
    <location>
        <begin position="76"/>
        <end position="94"/>
    </location>
</feature>
<evidence type="ECO:0000256" key="1">
    <source>
        <dbReference type="ARBA" id="ARBA00004651"/>
    </source>
</evidence>
<dbReference type="InterPro" id="IPR027256">
    <property type="entry name" value="P-typ_ATPase_IB"/>
</dbReference>
<dbReference type="SUPFAM" id="SSF81665">
    <property type="entry name" value="Calcium ATPase, transmembrane domain M"/>
    <property type="match status" value="1"/>
</dbReference>
<dbReference type="SMART" id="SM00746">
    <property type="entry name" value="TRASH"/>
    <property type="match status" value="1"/>
</dbReference>
<evidence type="ECO:0000256" key="11">
    <source>
        <dbReference type="SAM" id="Phobius"/>
    </source>
</evidence>
<dbReference type="InterPro" id="IPR023298">
    <property type="entry name" value="ATPase_P-typ_TM_dom_sf"/>
</dbReference>
<dbReference type="Gene3D" id="3.40.1110.10">
    <property type="entry name" value="Calcium-transporting ATPase, cytoplasmic domain N"/>
    <property type="match status" value="1"/>
</dbReference>
<reference evidence="13" key="2">
    <citation type="journal article" date="2014" name="ISME J.">
        <title>Microbial stratification in low pH oxic and suboxic macroscopic growths along an acid mine drainage.</title>
        <authorList>
            <person name="Mendez-Garcia C."/>
            <person name="Mesa V."/>
            <person name="Sprenger R.R."/>
            <person name="Richter M."/>
            <person name="Diez M.S."/>
            <person name="Solano J."/>
            <person name="Bargiela R."/>
            <person name="Golyshina O.V."/>
            <person name="Manteca A."/>
            <person name="Ramos J.L."/>
            <person name="Gallego J.R."/>
            <person name="Llorente I."/>
            <person name="Martins Dos Santos V.A."/>
            <person name="Jensen O.N."/>
            <person name="Pelaez A.I."/>
            <person name="Sanchez J."/>
            <person name="Ferrer M."/>
        </authorList>
    </citation>
    <scope>NUCLEOTIDE SEQUENCE</scope>
</reference>
<comment type="caution">
    <text evidence="13">The sequence shown here is derived from an EMBL/GenBank/DDBJ whole genome shotgun (WGS) entry which is preliminary data.</text>
</comment>
<evidence type="ECO:0000313" key="13">
    <source>
        <dbReference type="EMBL" id="EQD27119.1"/>
    </source>
</evidence>
<dbReference type="SUPFAM" id="SSF81653">
    <property type="entry name" value="Calcium ATPase, transduction domain A"/>
    <property type="match status" value="1"/>
</dbReference>
<reference evidence="13" key="1">
    <citation type="submission" date="2013-08" db="EMBL/GenBank/DDBJ databases">
        <authorList>
            <person name="Mendez C."/>
            <person name="Richter M."/>
            <person name="Ferrer M."/>
            <person name="Sanchez J."/>
        </authorList>
    </citation>
    <scope>NUCLEOTIDE SEQUENCE</scope>
</reference>
<dbReference type="Pfam" id="PF00122">
    <property type="entry name" value="E1-E2_ATPase"/>
    <property type="match status" value="1"/>
</dbReference>
<keyword evidence="10 11" id="KW-0472">Membrane</keyword>
<dbReference type="GO" id="GO:0016887">
    <property type="term" value="F:ATP hydrolysis activity"/>
    <property type="evidence" value="ECO:0007669"/>
    <property type="project" value="InterPro"/>
</dbReference>
<dbReference type="FunFam" id="2.70.150.10:FF:000020">
    <property type="entry name" value="Copper-exporting P-type ATPase A"/>
    <property type="match status" value="1"/>
</dbReference>
<dbReference type="InterPro" id="IPR023214">
    <property type="entry name" value="HAD_sf"/>
</dbReference>
<evidence type="ECO:0000256" key="9">
    <source>
        <dbReference type="ARBA" id="ARBA00022989"/>
    </source>
</evidence>
<keyword evidence="3" id="KW-1003">Cell membrane</keyword>
<keyword evidence="5" id="KW-0479">Metal-binding</keyword>
<dbReference type="GO" id="GO:0005524">
    <property type="term" value="F:ATP binding"/>
    <property type="evidence" value="ECO:0007669"/>
    <property type="project" value="UniProtKB-KW"/>
</dbReference>
<evidence type="ECO:0000256" key="6">
    <source>
        <dbReference type="ARBA" id="ARBA00022741"/>
    </source>
</evidence>
<dbReference type="Pfam" id="PF04945">
    <property type="entry name" value="YHS"/>
    <property type="match status" value="1"/>
</dbReference>
<protein>
    <submittedName>
        <fullName evidence="13">ATPase, E1-E2 type:copper-translocating P-type ATPase:heavy metal translocating P-type ATPase</fullName>
    </submittedName>
</protein>
<feature type="non-terminal residue" evidence="13">
    <location>
        <position position="452"/>
    </location>
</feature>
<keyword evidence="9 11" id="KW-1133">Transmembrane helix</keyword>
<evidence type="ECO:0000256" key="5">
    <source>
        <dbReference type="ARBA" id="ARBA00022723"/>
    </source>
</evidence>
<dbReference type="NCBIfam" id="TIGR01494">
    <property type="entry name" value="ATPase_P-type"/>
    <property type="match status" value="1"/>
</dbReference>
<keyword evidence="4 11" id="KW-0812">Transmembrane</keyword>
<evidence type="ECO:0000256" key="10">
    <source>
        <dbReference type="ARBA" id="ARBA00023136"/>
    </source>
</evidence>
<dbReference type="InterPro" id="IPR059000">
    <property type="entry name" value="ATPase_P-type_domA"/>
</dbReference>
<dbReference type="Gene3D" id="2.70.150.10">
    <property type="entry name" value="Calcium-transporting ATPase, cytoplasmic transduction domain A"/>
    <property type="match status" value="1"/>
</dbReference>
<feature type="transmembrane region" description="Helical" evidence="11">
    <location>
        <begin position="106"/>
        <end position="131"/>
    </location>
</feature>
<dbReference type="SUPFAM" id="SSF81660">
    <property type="entry name" value="Metal cation-transporting ATPase, ATP-binding domain N"/>
    <property type="match status" value="1"/>
</dbReference>
<evidence type="ECO:0000256" key="2">
    <source>
        <dbReference type="ARBA" id="ARBA00006024"/>
    </source>
</evidence>
<comment type="subcellular location">
    <subcellularLocation>
        <location evidence="1">Cell membrane</location>
        <topology evidence="1">Multi-pass membrane protein</topology>
    </subcellularLocation>
</comment>
<accession>T0ZEA3</accession>
<dbReference type="GO" id="GO:0055070">
    <property type="term" value="P:copper ion homeostasis"/>
    <property type="evidence" value="ECO:0007669"/>
    <property type="project" value="TreeGrafter"/>
</dbReference>
<name>T0ZEA3_9ZZZZ</name>
<dbReference type="GO" id="GO:0043682">
    <property type="term" value="F:P-type divalent copper transporter activity"/>
    <property type="evidence" value="ECO:0007669"/>
    <property type="project" value="TreeGrafter"/>
</dbReference>
<keyword evidence="7" id="KW-0067">ATP-binding</keyword>
<comment type="similarity">
    <text evidence="2">Belongs to the cation transport ATPase (P-type) (TC 3.A.3) family. Type IB subfamily.</text>
</comment>
<dbReference type="EMBL" id="AUZY01012955">
    <property type="protein sequence ID" value="EQD27119.1"/>
    <property type="molecule type" value="Genomic_DNA"/>
</dbReference>
<feature type="transmembrane region" description="Helical" evidence="11">
    <location>
        <begin position="52"/>
        <end position="70"/>
    </location>
</feature>
<feature type="transmembrane region" description="Helical" evidence="11">
    <location>
        <begin position="137"/>
        <end position="155"/>
    </location>
</feature>
<dbReference type="PANTHER" id="PTHR43520">
    <property type="entry name" value="ATP7, ISOFORM B"/>
    <property type="match status" value="1"/>
</dbReference>
<evidence type="ECO:0000259" key="12">
    <source>
        <dbReference type="SMART" id="SM00746"/>
    </source>
</evidence>
<dbReference type="PRINTS" id="PR00941">
    <property type="entry name" value="CDATPASE"/>
</dbReference>
<dbReference type="Gene3D" id="3.40.50.1000">
    <property type="entry name" value="HAD superfamily/HAD-like"/>
    <property type="match status" value="1"/>
</dbReference>
<feature type="domain" description="TRASH" evidence="12">
    <location>
        <begin position="4"/>
        <end position="42"/>
    </location>
</feature>
<proteinExistence type="inferred from homology"/>
<dbReference type="InterPro" id="IPR023299">
    <property type="entry name" value="ATPase_P-typ_cyto_dom_N"/>
</dbReference>
<keyword evidence="8" id="KW-1278">Translocase</keyword>
<sequence>MPTDPVCGMAVDERTAELTLVRENRTYYFCSTSCLEEFSAPEHQLGRLRRRLAVSWPLSIGIVLLTYVLPLPDWPYLAFALATVVQFYPGLQFYRGTWDAFHSRLWNMDVLIAVGTTVAYGYSTAVVWLPGHLPPEYYFDASALIVTLILTGNYLEHLTRERSRGALRELQELLPTTARVLREGREVEVLVSEVQPGDLFRVRPGGRVPTDGQIRQGRSTLIEALLTGEGLPVERAPGDRVLAGTINGDGALTVEATRVGQDTLLAQIGQLVTEAEVSRVPLQQLADGIAAIFVPMVLALAVAASVAWFLHGAGLTVALLVFVSVAITACPCAFGIATPAAIVVGTGRAAEEGILFKGRDSLERASRIDLVLADKTGTLTRGEPTLTDLLPVPGEEPGRLLALAAGLEAGSSHPLARAVLQAARGRGVVGVAFDPVQEVPGQGVQGLHGGVS</sequence>
<evidence type="ECO:0000256" key="3">
    <source>
        <dbReference type="ARBA" id="ARBA00022475"/>
    </source>
</evidence>
<dbReference type="InterPro" id="IPR011017">
    <property type="entry name" value="TRASH_dom"/>
</dbReference>
<dbReference type="InterPro" id="IPR008250">
    <property type="entry name" value="ATPase_P-typ_transduc_dom_A_sf"/>
</dbReference>
<dbReference type="InterPro" id="IPR007029">
    <property type="entry name" value="YHS_dom"/>
</dbReference>